<dbReference type="eggNOG" id="ENOG502Z81H">
    <property type="taxonomic scope" value="Bacteria"/>
</dbReference>
<feature type="transmembrane region" description="Helical" evidence="1">
    <location>
        <begin position="286"/>
        <end position="306"/>
    </location>
</feature>
<evidence type="ECO:0000256" key="1">
    <source>
        <dbReference type="SAM" id="Phobius"/>
    </source>
</evidence>
<keyword evidence="1" id="KW-0812">Transmembrane</keyword>
<feature type="transmembrane region" description="Helical" evidence="1">
    <location>
        <begin position="353"/>
        <end position="370"/>
    </location>
</feature>
<feature type="transmembrane region" description="Helical" evidence="1">
    <location>
        <begin position="187"/>
        <end position="211"/>
    </location>
</feature>
<dbReference type="STRING" id="1305737.GCA_000526355_01448"/>
<accession>A0A0P7X365</accession>
<feature type="transmembrane region" description="Helical" evidence="1">
    <location>
        <begin position="223"/>
        <end position="241"/>
    </location>
</feature>
<gene>
    <name evidence="2" type="primary">hhp</name>
    <name evidence="2" type="ORF">HLUCCX10_16645</name>
</gene>
<feature type="transmembrane region" description="Helical" evidence="1">
    <location>
        <begin position="118"/>
        <end position="135"/>
    </location>
</feature>
<feature type="transmembrane region" description="Helical" evidence="1">
    <location>
        <begin position="66"/>
        <end position="82"/>
    </location>
</feature>
<keyword evidence="1" id="KW-0472">Membrane</keyword>
<dbReference type="AlphaFoldDB" id="A0A0P7X365"/>
<keyword evidence="1" id="KW-1133">Transmembrane helix</keyword>
<dbReference type="PATRIC" id="fig|1305737.6.peg.333"/>
<dbReference type="Proteomes" id="UP000050421">
    <property type="component" value="Unassembled WGS sequence"/>
</dbReference>
<protein>
    <submittedName>
        <fullName evidence="2">Heme handling protein Hhp</fullName>
    </submittedName>
</protein>
<sequence>MKDQILSHLDQAEELEKLYRKNKSEFKKAFLDIYPSIQNQSPISEFWKARLQTPSDSIQWGEKSDWTFLILVSLLAGLYAKLPTIFPIQEDFFYPKNLGLMVFPFVSAYFAWKNKLSQKSTIILTLSFLASLLYINLLPDNESSDTLVLACIHLPILLWGLLGFSFGGENWKSFESRLGFLRFNGDAIIMGGLLVLSGGILSAITIGLFSLIGLRIEEFYMEYIAVFGLASIPLIATHLTQTNPQLVNKVPPIIARIFSPLVLVMLLVYLGAIVYAGKDPYNDREFLLLFNLLLIGVMALIFFSIAENSQGKIQVSQNWLLLLLALATLLVNAVALSAIIFRINEWGFTPNRTAILGINILMMVHLIWVGKNLLLTVRSKKSTEQVGQTISNFLPAYLVWAGLVAFLFPIVFGNN</sequence>
<evidence type="ECO:0000313" key="3">
    <source>
        <dbReference type="Proteomes" id="UP000050421"/>
    </source>
</evidence>
<feature type="transmembrane region" description="Helical" evidence="1">
    <location>
        <begin position="94"/>
        <end position="112"/>
    </location>
</feature>
<feature type="transmembrane region" description="Helical" evidence="1">
    <location>
        <begin position="390"/>
        <end position="412"/>
    </location>
</feature>
<feature type="transmembrane region" description="Helical" evidence="1">
    <location>
        <begin position="318"/>
        <end position="341"/>
    </location>
</feature>
<comment type="caution">
    <text evidence="2">The sequence shown here is derived from an EMBL/GenBank/DDBJ whole genome shotgun (WGS) entry which is preliminary data.</text>
</comment>
<organism evidence="2 3">
    <name type="scientific">Algoriphagus marincola HL-49</name>
    <dbReference type="NCBI Taxonomy" id="1305737"/>
    <lineage>
        <taxon>Bacteria</taxon>
        <taxon>Pseudomonadati</taxon>
        <taxon>Bacteroidota</taxon>
        <taxon>Cytophagia</taxon>
        <taxon>Cytophagales</taxon>
        <taxon>Cyclobacteriaceae</taxon>
        <taxon>Algoriphagus</taxon>
    </lineage>
</organism>
<feature type="transmembrane region" description="Helical" evidence="1">
    <location>
        <begin position="147"/>
        <end position="167"/>
    </location>
</feature>
<reference evidence="2 3" key="1">
    <citation type="submission" date="2015-09" db="EMBL/GenBank/DDBJ databases">
        <title>Identification and resolution of microdiversity through metagenomic sequencing of parallel consortia.</title>
        <authorList>
            <person name="Nelson W.C."/>
            <person name="Romine M.F."/>
            <person name="Lindemann S.R."/>
        </authorList>
    </citation>
    <scope>NUCLEOTIDE SEQUENCE [LARGE SCALE GENOMIC DNA]</scope>
    <source>
        <strain evidence="2">HL-49</strain>
    </source>
</reference>
<evidence type="ECO:0000313" key="2">
    <source>
        <dbReference type="EMBL" id="KPQ09118.1"/>
    </source>
</evidence>
<dbReference type="EMBL" id="LJXT01000150">
    <property type="protein sequence ID" value="KPQ09118.1"/>
    <property type="molecule type" value="Genomic_DNA"/>
</dbReference>
<name>A0A0P7X365_9BACT</name>
<proteinExistence type="predicted"/>
<dbReference type="OrthoDB" id="637094at2"/>
<feature type="transmembrane region" description="Helical" evidence="1">
    <location>
        <begin position="253"/>
        <end position="274"/>
    </location>
</feature>